<dbReference type="EMBL" id="MLJW01000006">
    <property type="protein sequence ID" value="OIR16901.1"/>
    <property type="molecule type" value="Genomic_DNA"/>
</dbReference>
<dbReference type="InterPro" id="IPR008914">
    <property type="entry name" value="PEBP"/>
</dbReference>
<evidence type="ECO:0000313" key="1">
    <source>
        <dbReference type="EMBL" id="OIR16901.1"/>
    </source>
</evidence>
<protein>
    <submittedName>
        <fullName evidence="1">Putative kinase inhibitor</fullName>
    </submittedName>
</protein>
<dbReference type="PANTHER" id="PTHR30289:SF1">
    <property type="entry name" value="PEBP (PHOSPHATIDYLETHANOLAMINE-BINDING PROTEIN) FAMILY PROTEIN"/>
    <property type="match status" value="1"/>
</dbReference>
<dbReference type="SUPFAM" id="SSF49777">
    <property type="entry name" value="PEBP-like"/>
    <property type="match status" value="1"/>
</dbReference>
<dbReference type="InterPro" id="IPR036610">
    <property type="entry name" value="PEBP-like_sf"/>
</dbReference>
<dbReference type="NCBIfam" id="TIGR00481">
    <property type="entry name" value="YbhB/YbcL family Raf kinase inhibitor-like protein"/>
    <property type="match status" value="1"/>
</dbReference>
<accession>A0A1J5TKS6</accession>
<proteinExistence type="predicted"/>
<dbReference type="Pfam" id="PF01161">
    <property type="entry name" value="PBP"/>
    <property type="match status" value="1"/>
</dbReference>
<comment type="caution">
    <text evidence="1">The sequence shown here is derived from an EMBL/GenBank/DDBJ whole genome shotgun (WGS) entry which is preliminary data.</text>
</comment>
<dbReference type="InterPro" id="IPR005247">
    <property type="entry name" value="YbhB_YbcL/LppC-like"/>
</dbReference>
<dbReference type="CDD" id="cd00865">
    <property type="entry name" value="PEBP_bact_arch"/>
    <property type="match status" value="1"/>
</dbReference>
<dbReference type="AlphaFoldDB" id="A0A1J5TKS6"/>
<sequence>MKRTLCFAFAALLAGNAMAFELTSPDPDVKTGHPMTKAQEYKGFGCSGENLSPALEWKNAPAGTRSYAVTVYDPDAPTGSGWWHWVVYDIPATATGLPAGAALKTPLPAGAKQGRNDYGDRNFGGACPPAGDRPHHYIFTVYALKVDKLDVPEDGSAALIGFNIQHNKLGLAKLTTTYSR</sequence>
<dbReference type="PANTHER" id="PTHR30289">
    <property type="entry name" value="UNCHARACTERIZED PROTEIN YBCL-RELATED"/>
    <property type="match status" value="1"/>
</dbReference>
<reference evidence="1" key="1">
    <citation type="submission" date="2016-10" db="EMBL/GenBank/DDBJ databases">
        <title>Sequence of Gallionella enrichment culture.</title>
        <authorList>
            <person name="Poehlein A."/>
            <person name="Muehling M."/>
            <person name="Daniel R."/>
        </authorList>
    </citation>
    <scope>NUCLEOTIDE SEQUENCE</scope>
</reference>
<name>A0A1J5TKS6_9ZZZZ</name>
<gene>
    <name evidence="1" type="ORF">GALL_27220</name>
</gene>
<organism evidence="1">
    <name type="scientific">mine drainage metagenome</name>
    <dbReference type="NCBI Taxonomy" id="410659"/>
    <lineage>
        <taxon>unclassified sequences</taxon>
        <taxon>metagenomes</taxon>
        <taxon>ecological metagenomes</taxon>
    </lineage>
</organism>
<dbReference type="Gene3D" id="3.90.280.10">
    <property type="entry name" value="PEBP-like"/>
    <property type="match status" value="1"/>
</dbReference>